<evidence type="ECO:0000256" key="3">
    <source>
        <dbReference type="SAM" id="MobiDB-lite"/>
    </source>
</evidence>
<dbReference type="Proteomes" id="UP001374584">
    <property type="component" value="Unassembled WGS sequence"/>
</dbReference>
<keyword evidence="5" id="KW-1185">Reference proteome</keyword>
<dbReference type="PRINTS" id="PR00081">
    <property type="entry name" value="GDHRDH"/>
</dbReference>
<name>A0AAN9RMS3_PHACN</name>
<gene>
    <name evidence="4" type="ORF">VNO80_02995</name>
</gene>
<feature type="compositionally biased region" description="Polar residues" evidence="3">
    <location>
        <begin position="1"/>
        <end position="10"/>
    </location>
</feature>
<comment type="similarity">
    <text evidence="1">Belongs to the short-chain dehydrogenases/reductases (SDR) family.</text>
</comment>
<evidence type="ECO:0000313" key="4">
    <source>
        <dbReference type="EMBL" id="KAK7377569.1"/>
    </source>
</evidence>
<dbReference type="InterPro" id="IPR036291">
    <property type="entry name" value="NAD(P)-bd_dom_sf"/>
</dbReference>
<dbReference type="PRINTS" id="PR00080">
    <property type="entry name" value="SDRFAMILY"/>
</dbReference>
<dbReference type="PANTHER" id="PTHR43180">
    <property type="entry name" value="3-OXOACYL-(ACYL-CARRIER-PROTEIN) REDUCTASE (AFU_ORTHOLOGUE AFUA_6G11210)"/>
    <property type="match status" value="1"/>
</dbReference>
<evidence type="ECO:0000256" key="2">
    <source>
        <dbReference type="ARBA" id="ARBA00023002"/>
    </source>
</evidence>
<organism evidence="4 5">
    <name type="scientific">Phaseolus coccineus</name>
    <name type="common">Scarlet runner bean</name>
    <name type="synonym">Phaseolus multiflorus</name>
    <dbReference type="NCBI Taxonomy" id="3886"/>
    <lineage>
        <taxon>Eukaryota</taxon>
        <taxon>Viridiplantae</taxon>
        <taxon>Streptophyta</taxon>
        <taxon>Embryophyta</taxon>
        <taxon>Tracheophyta</taxon>
        <taxon>Spermatophyta</taxon>
        <taxon>Magnoliopsida</taxon>
        <taxon>eudicotyledons</taxon>
        <taxon>Gunneridae</taxon>
        <taxon>Pentapetalae</taxon>
        <taxon>rosids</taxon>
        <taxon>fabids</taxon>
        <taxon>Fabales</taxon>
        <taxon>Fabaceae</taxon>
        <taxon>Papilionoideae</taxon>
        <taxon>50 kb inversion clade</taxon>
        <taxon>NPAAA clade</taxon>
        <taxon>indigoferoid/millettioid clade</taxon>
        <taxon>Phaseoleae</taxon>
        <taxon>Phaseolus</taxon>
    </lineage>
</organism>
<dbReference type="Pfam" id="PF13561">
    <property type="entry name" value="adh_short_C2"/>
    <property type="match status" value="1"/>
</dbReference>
<evidence type="ECO:0000256" key="1">
    <source>
        <dbReference type="ARBA" id="ARBA00006484"/>
    </source>
</evidence>
<evidence type="ECO:0000313" key="5">
    <source>
        <dbReference type="Proteomes" id="UP001374584"/>
    </source>
</evidence>
<dbReference type="GO" id="GO:0016491">
    <property type="term" value="F:oxidoreductase activity"/>
    <property type="evidence" value="ECO:0007669"/>
    <property type="project" value="UniProtKB-KW"/>
</dbReference>
<proteinExistence type="inferred from homology"/>
<dbReference type="FunFam" id="3.40.50.720:FF:000084">
    <property type="entry name" value="Short-chain dehydrogenase reductase"/>
    <property type="match status" value="1"/>
</dbReference>
<dbReference type="EMBL" id="JAYMYR010000002">
    <property type="protein sequence ID" value="KAK7377569.1"/>
    <property type="molecule type" value="Genomic_DNA"/>
</dbReference>
<feature type="region of interest" description="Disordered" evidence="3">
    <location>
        <begin position="1"/>
        <end position="30"/>
    </location>
</feature>
<dbReference type="SUPFAM" id="SSF51735">
    <property type="entry name" value="NAD(P)-binding Rossmann-fold domains"/>
    <property type="match status" value="1"/>
</dbReference>
<sequence>MISGNKSKGQVATGLMRGKEKDDDTTEDGRRKVVTRLVREGEDNDDISNQMVSKHTNLANDLLQKRSRFYATMVGGRRLEGKVALITGSASGLGKATAHHFVHHGAQVIIADNDTILGPQVAKELGPSARYVECDVAVEAQVAEAVNVAMAHYGKLDIMYNNAGITGPSIPPSIADLDLDEFDKVMRINIRGMIAGIKHAARVMIPMGSGSILCTSSISGVMGGLGPHPYTISKFAIPGVVKSVASELCKVGVRINCISPAPIPTPMVLAEIQKFYPGLTQEQLEGIVTGFVGLKGAKCEDIDVARAALYLASDEAKFISGHNLIVDGGFTSFKSLSFPSPHQTD</sequence>
<feature type="compositionally biased region" description="Basic and acidic residues" evidence="3">
    <location>
        <begin position="17"/>
        <end position="30"/>
    </location>
</feature>
<reference evidence="4 5" key="1">
    <citation type="submission" date="2024-01" db="EMBL/GenBank/DDBJ databases">
        <title>The genomes of 5 underutilized Papilionoideae crops provide insights into root nodulation and disease resistanc.</title>
        <authorList>
            <person name="Jiang F."/>
        </authorList>
    </citation>
    <scope>NUCLEOTIDE SEQUENCE [LARGE SCALE GENOMIC DNA]</scope>
    <source>
        <strain evidence="4">JINMINGXINNONG_FW02</strain>
        <tissue evidence="4">Leaves</tissue>
    </source>
</reference>
<dbReference type="Gene3D" id="3.40.50.720">
    <property type="entry name" value="NAD(P)-binding Rossmann-like Domain"/>
    <property type="match status" value="1"/>
</dbReference>
<dbReference type="InterPro" id="IPR002347">
    <property type="entry name" value="SDR_fam"/>
</dbReference>
<protein>
    <submittedName>
        <fullName evidence="4">Uncharacterized protein</fullName>
    </submittedName>
</protein>
<keyword evidence="2" id="KW-0560">Oxidoreductase</keyword>
<dbReference type="PANTHER" id="PTHR43180:SF55">
    <property type="entry name" value="ALCOHOL DEHYDROGENASE-LIKE PROTEIN"/>
    <property type="match status" value="1"/>
</dbReference>
<dbReference type="AlphaFoldDB" id="A0AAN9RMS3"/>
<accession>A0AAN9RMS3</accession>
<comment type="caution">
    <text evidence="4">The sequence shown here is derived from an EMBL/GenBank/DDBJ whole genome shotgun (WGS) entry which is preliminary data.</text>
</comment>